<protein>
    <recommendedName>
        <fullName evidence="2">GAF domain-containing protein</fullName>
    </recommendedName>
</protein>
<dbReference type="Gene3D" id="3.30.450.40">
    <property type="match status" value="1"/>
</dbReference>
<dbReference type="OrthoDB" id="15735at2759"/>
<accession>A0A2T9ZEV4</accession>
<dbReference type="AlphaFoldDB" id="A0A2T9ZEV4"/>
<evidence type="ECO:0000313" key="3">
    <source>
        <dbReference type="EMBL" id="PVV03122.1"/>
    </source>
</evidence>
<gene>
    <name evidence="3" type="ORF">BB560_002407</name>
</gene>
<feature type="domain" description="GAF" evidence="2">
    <location>
        <begin position="21"/>
        <end position="186"/>
    </location>
</feature>
<dbReference type="Pfam" id="PF01590">
    <property type="entry name" value="GAF"/>
    <property type="match status" value="1"/>
</dbReference>
<dbReference type="PANTHER" id="PTHR21021:SF15">
    <property type="entry name" value="FREE METHIONINE-R-SULFOXIDE REDUCTASE"/>
    <property type="match status" value="1"/>
</dbReference>
<comment type="caution">
    <text evidence="3">The sequence shown here is derived from an EMBL/GenBank/DDBJ whole genome shotgun (WGS) entry which is preliminary data.</text>
</comment>
<proteinExistence type="inferred from homology"/>
<dbReference type="EMBL" id="MBFS01000276">
    <property type="protein sequence ID" value="PVV03122.1"/>
    <property type="molecule type" value="Genomic_DNA"/>
</dbReference>
<dbReference type="InterPro" id="IPR003018">
    <property type="entry name" value="GAF"/>
</dbReference>
<dbReference type="PANTHER" id="PTHR21021">
    <property type="entry name" value="GAF/PUTATIVE CYTOSKELETAL PROTEIN"/>
    <property type="match status" value="1"/>
</dbReference>
<dbReference type="FunFam" id="3.30.450.40:FF:000008">
    <property type="entry name" value="GAF domain-containing proteins"/>
    <property type="match status" value="1"/>
</dbReference>
<dbReference type="SUPFAM" id="SSF55781">
    <property type="entry name" value="GAF domain-like"/>
    <property type="match status" value="1"/>
</dbReference>
<sequence length="222" mass="24076">MVQDTTHKPISAAGKAEFYSELLIKLEALLEGITNPVTVLSNAAALVHHELNSSSFKYKDSVNWSGFYYLDKTNSKFLILGPFQGKVACTRIKIGTGVCGTAAENKKPCLVPNVHEFEGHITCDSNSISELVLPIVDPSSEKLLAVLDLDSSTLSSFDEEDVLGLEQIVKFLATVSEQTTNLAANYDSDVSTLQVVKAARFDENIGESLINSTLVNVFNSQT</sequence>
<dbReference type="SMART" id="SM00065">
    <property type="entry name" value="GAF"/>
    <property type="match status" value="1"/>
</dbReference>
<evidence type="ECO:0000313" key="4">
    <source>
        <dbReference type="Proteomes" id="UP000245609"/>
    </source>
</evidence>
<dbReference type="InterPro" id="IPR029016">
    <property type="entry name" value="GAF-like_dom_sf"/>
</dbReference>
<name>A0A2T9ZEV4_9FUNG</name>
<dbReference type="InterPro" id="IPR051330">
    <property type="entry name" value="Phosphatase_reg/MetRdx"/>
</dbReference>
<dbReference type="STRING" id="133381.A0A2T9ZEV4"/>
<dbReference type="GO" id="GO:0005829">
    <property type="term" value="C:cytosol"/>
    <property type="evidence" value="ECO:0007669"/>
    <property type="project" value="TreeGrafter"/>
</dbReference>
<organism evidence="3 4">
    <name type="scientific">Smittium megazygosporum</name>
    <dbReference type="NCBI Taxonomy" id="133381"/>
    <lineage>
        <taxon>Eukaryota</taxon>
        <taxon>Fungi</taxon>
        <taxon>Fungi incertae sedis</taxon>
        <taxon>Zoopagomycota</taxon>
        <taxon>Kickxellomycotina</taxon>
        <taxon>Harpellomycetes</taxon>
        <taxon>Harpellales</taxon>
        <taxon>Legeriomycetaceae</taxon>
        <taxon>Smittium</taxon>
    </lineage>
</organism>
<reference evidence="3 4" key="1">
    <citation type="journal article" date="2018" name="MBio">
        <title>Comparative Genomics Reveals the Core Gene Toolbox for the Fungus-Insect Symbiosis.</title>
        <authorList>
            <person name="Wang Y."/>
            <person name="Stata M."/>
            <person name="Wang W."/>
            <person name="Stajich J.E."/>
            <person name="White M.M."/>
            <person name="Moncalvo J.M."/>
        </authorList>
    </citation>
    <scope>NUCLEOTIDE SEQUENCE [LARGE SCALE GENOMIC DNA]</scope>
    <source>
        <strain evidence="3 4">SC-DP-2</strain>
    </source>
</reference>
<evidence type="ECO:0000256" key="1">
    <source>
        <dbReference type="ARBA" id="ARBA00038454"/>
    </source>
</evidence>
<keyword evidence="4" id="KW-1185">Reference proteome</keyword>
<comment type="similarity">
    <text evidence="1">Belongs to the free Met sulfoxide reductase family.</text>
</comment>
<evidence type="ECO:0000259" key="2">
    <source>
        <dbReference type="SMART" id="SM00065"/>
    </source>
</evidence>
<dbReference type="GO" id="GO:0033745">
    <property type="term" value="F:L-methionine-(R)-S-oxide reductase activity"/>
    <property type="evidence" value="ECO:0007669"/>
    <property type="project" value="TreeGrafter"/>
</dbReference>
<dbReference type="Proteomes" id="UP000245609">
    <property type="component" value="Unassembled WGS sequence"/>
</dbReference>